<reference evidence="1" key="1">
    <citation type="journal article" date="2021" name="PeerJ">
        <title>Extensive microbial diversity within the chicken gut microbiome revealed by metagenomics and culture.</title>
        <authorList>
            <person name="Gilroy R."/>
            <person name="Ravi A."/>
            <person name="Getino M."/>
            <person name="Pursley I."/>
            <person name="Horton D.L."/>
            <person name="Alikhan N.F."/>
            <person name="Baker D."/>
            <person name="Gharbi K."/>
            <person name="Hall N."/>
            <person name="Watson M."/>
            <person name="Adriaenssens E.M."/>
            <person name="Foster-Nyarko E."/>
            <person name="Jarju S."/>
            <person name="Secka A."/>
            <person name="Antonio M."/>
            <person name="Oren A."/>
            <person name="Chaudhuri R.R."/>
            <person name="La Ragione R."/>
            <person name="Hildebrand F."/>
            <person name="Pallen M.J."/>
        </authorList>
    </citation>
    <scope>NUCLEOTIDE SEQUENCE</scope>
    <source>
        <strain evidence="1">1277</strain>
    </source>
</reference>
<evidence type="ECO:0000313" key="2">
    <source>
        <dbReference type="Proteomes" id="UP000776700"/>
    </source>
</evidence>
<name>A0A921T0D0_9FIRM</name>
<dbReference type="EMBL" id="DYUB01000333">
    <property type="protein sequence ID" value="HJG97569.1"/>
    <property type="molecule type" value="Genomic_DNA"/>
</dbReference>
<organism evidence="1 2">
    <name type="scientific">Romboutsia timonensis</name>
    <dbReference type="NCBI Taxonomy" id="1776391"/>
    <lineage>
        <taxon>Bacteria</taxon>
        <taxon>Bacillati</taxon>
        <taxon>Bacillota</taxon>
        <taxon>Clostridia</taxon>
        <taxon>Peptostreptococcales</taxon>
        <taxon>Peptostreptococcaceae</taxon>
        <taxon>Romboutsia</taxon>
    </lineage>
</organism>
<accession>A0A921T0D0</accession>
<proteinExistence type="predicted"/>
<dbReference type="Proteomes" id="UP000776700">
    <property type="component" value="Unassembled WGS sequence"/>
</dbReference>
<sequence>MDINEITKDNKKDNSYEEIDKDEKLKKETEKFICPECGNESIIPTGVCGICLQCGYSKCN</sequence>
<dbReference type="AlphaFoldDB" id="A0A921T0D0"/>
<comment type="caution">
    <text evidence="1">The sequence shown here is derived from an EMBL/GenBank/DDBJ whole genome shotgun (WGS) entry which is preliminary data.</text>
</comment>
<reference evidence="1" key="2">
    <citation type="submission" date="2021-09" db="EMBL/GenBank/DDBJ databases">
        <authorList>
            <person name="Gilroy R."/>
        </authorList>
    </citation>
    <scope>NUCLEOTIDE SEQUENCE</scope>
    <source>
        <strain evidence="1">1277</strain>
    </source>
</reference>
<protein>
    <submittedName>
        <fullName evidence="1">Uncharacterized protein</fullName>
    </submittedName>
</protein>
<gene>
    <name evidence="1" type="ORF">K8V90_10745</name>
</gene>
<evidence type="ECO:0000313" key="1">
    <source>
        <dbReference type="EMBL" id="HJG97569.1"/>
    </source>
</evidence>